<evidence type="ECO:0000313" key="2">
    <source>
        <dbReference type="EMBL" id="PCS22760.1"/>
    </source>
</evidence>
<dbReference type="OrthoDB" id="6448124at2"/>
<organism evidence="2 3">
    <name type="scientific">Candidatus Enterovibrio escicola</name>
    <dbReference type="NCBI Taxonomy" id="1927127"/>
    <lineage>
        <taxon>Bacteria</taxon>
        <taxon>Pseudomonadati</taxon>
        <taxon>Pseudomonadota</taxon>
        <taxon>Gammaproteobacteria</taxon>
        <taxon>Vibrionales</taxon>
        <taxon>Vibrionaceae</taxon>
        <taxon>Enterovibrio</taxon>
    </lineage>
</organism>
<keyword evidence="1" id="KW-0472">Membrane</keyword>
<dbReference type="RefSeq" id="WP_097356531.1">
    <property type="nucleotide sequence ID" value="NZ_CAWNJE010000009.1"/>
</dbReference>
<evidence type="ECO:0000313" key="3">
    <source>
        <dbReference type="Proteomes" id="UP000219020"/>
    </source>
</evidence>
<sequence>MNYSDAIFTDIEDFCQIFLSTLANHRISSAKIRNKPFDPSISEGMTIILSLFINLGVVILKRITRNLFTIT</sequence>
<reference evidence="3" key="1">
    <citation type="submission" date="2017-04" db="EMBL/GenBank/DDBJ databases">
        <title>Genome evolution of the luminous symbionts of deep sea anglerfish.</title>
        <authorList>
            <person name="Hendry T.A."/>
        </authorList>
    </citation>
    <scope>NUCLEOTIDE SEQUENCE [LARGE SCALE GENOMIC DNA]</scope>
</reference>
<name>A0A2A5T3Q9_9GAMM</name>
<accession>A0A2A5T3Q9</accession>
<protein>
    <submittedName>
        <fullName evidence="2">Mobile element protein</fullName>
    </submittedName>
</protein>
<comment type="caution">
    <text evidence="2">The sequence shown here is derived from an EMBL/GenBank/DDBJ whole genome shotgun (WGS) entry which is preliminary data.</text>
</comment>
<dbReference type="GeneID" id="66951755"/>
<dbReference type="Proteomes" id="UP000219020">
    <property type="component" value="Unassembled WGS sequence"/>
</dbReference>
<keyword evidence="3" id="KW-1185">Reference proteome</keyword>
<dbReference type="EMBL" id="NBYY01000015">
    <property type="protein sequence ID" value="PCS22760.1"/>
    <property type="molecule type" value="Genomic_DNA"/>
</dbReference>
<keyword evidence="1" id="KW-0812">Transmembrane</keyword>
<evidence type="ECO:0000256" key="1">
    <source>
        <dbReference type="SAM" id="Phobius"/>
    </source>
</evidence>
<gene>
    <name evidence="2" type="ORF">BTN49_1724</name>
</gene>
<dbReference type="AlphaFoldDB" id="A0A2A5T3Q9"/>
<keyword evidence="1" id="KW-1133">Transmembrane helix</keyword>
<feature type="transmembrane region" description="Helical" evidence="1">
    <location>
        <begin position="41"/>
        <end position="60"/>
    </location>
</feature>
<proteinExistence type="predicted"/>